<gene>
    <name evidence="3" type="ORF">BD410DRAFT_784051</name>
</gene>
<sequence>MPHADTSYIPSTIHTKSEIWAHIYLQLQALFEDQRNWVSNLANASSLIYNSLLAFPPQFGSAENAVNWCGFYLNSSLFPTRKNIPKPDNRLLLGPFCGRPACQFINVTPGHGRGVCADAYMQKQTLVVPNVADYAGHIACDGDTKSELVCPLLLGGVAIGVLDLDCVALEGFSAEDQEGVEKVAELIVASCDW</sequence>
<protein>
    <submittedName>
        <fullName evidence="3">GAF domain-like protein</fullName>
    </submittedName>
</protein>
<evidence type="ECO:0000313" key="3">
    <source>
        <dbReference type="EMBL" id="TDL26033.1"/>
    </source>
</evidence>
<keyword evidence="4" id="KW-1185">Reference proteome</keyword>
<dbReference type="OrthoDB" id="15735at2759"/>
<evidence type="ECO:0000313" key="4">
    <source>
        <dbReference type="Proteomes" id="UP000294933"/>
    </source>
</evidence>
<dbReference type="STRING" id="50990.A0A4Y7QEC5"/>
<organism evidence="3 4">
    <name type="scientific">Rickenella mellea</name>
    <dbReference type="NCBI Taxonomy" id="50990"/>
    <lineage>
        <taxon>Eukaryota</taxon>
        <taxon>Fungi</taxon>
        <taxon>Dikarya</taxon>
        <taxon>Basidiomycota</taxon>
        <taxon>Agaricomycotina</taxon>
        <taxon>Agaricomycetes</taxon>
        <taxon>Hymenochaetales</taxon>
        <taxon>Rickenellaceae</taxon>
        <taxon>Rickenella</taxon>
    </lineage>
</organism>
<dbReference type="SUPFAM" id="SSF55781">
    <property type="entry name" value="GAF domain-like"/>
    <property type="match status" value="1"/>
</dbReference>
<accession>A0A4Y7QEC5</accession>
<name>A0A4Y7QEC5_9AGAM</name>
<evidence type="ECO:0000256" key="1">
    <source>
        <dbReference type="ARBA" id="ARBA00038454"/>
    </source>
</evidence>
<dbReference type="EMBL" id="ML170162">
    <property type="protein sequence ID" value="TDL26033.1"/>
    <property type="molecule type" value="Genomic_DNA"/>
</dbReference>
<dbReference type="PANTHER" id="PTHR21021">
    <property type="entry name" value="GAF/PUTATIVE CYTOSKELETAL PROTEIN"/>
    <property type="match status" value="1"/>
</dbReference>
<comment type="similarity">
    <text evidence="1">Belongs to the free Met sulfoxide reductase family.</text>
</comment>
<dbReference type="GO" id="GO:0033745">
    <property type="term" value="F:L-methionine-(R)-S-oxide reductase activity"/>
    <property type="evidence" value="ECO:0007669"/>
    <property type="project" value="TreeGrafter"/>
</dbReference>
<proteinExistence type="inferred from homology"/>
<dbReference type="GO" id="GO:0005829">
    <property type="term" value="C:cytosol"/>
    <property type="evidence" value="ECO:0007669"/>
    <property type="project" value="TreeGrafter"/>
</dbReference>
<evidence type="ECO:0000259" key="2">
    <source>
        <dbReference type="Pfam" id="PF13185"/>
    </source>
</evidence>
<dbReference type="VEuPathDB" id="FungiDB:BD410DRAFT_784051"/>
<dbReference type="Pfam" id="PF13185">
    <property type="entry name" value="GAF_2"/>
    <property type="match status" value="1"/>
</dbReference>
<dbReference type="InterPro" id="IPR029016">
    <property type="entry name" value="GAF-like_dom_sf"/>
</dbReference>
<reference evidence="3 4" key="1">
    <citation type="submission" date="2018-06" db="EMBL/GenBank/DDBJ databases">
        <title>A transcriptomic atlas of mushroom development highlights an independent origin of complex multicellularity.</title>
        <authorList>
            <consortium name="DOE Joint Genome Institute"/>
            <person name="Krizsan K."/>
            <person name="Almasi E."/>
            <person name="Merenyi Z."/>
            <person name="Sahu N."/>
            <person name="Viragh M."/>
            <person name="Koszo T."/>
            <person name="Mondo S."/>
            <person name="Kiss B."/>
            <person name="Balint B."/>
            <person name="Kues U."/>
            <person name="Barry K."/>
            <person name="Hegedus J.C."/>
            <person name="Henrissat B."/>
            <person name="Johnson J."/>
            <person name="Lipzen A."/>
            <person name="Ohm R."/>
            <person name="Nagy I."/>
            <person name="Pangilinan J."/>
            <person name="Yan J."/>
            <person name="Xiong Y."/>
            <person name="Grigoriev I.V."/>
            <person name="Hibbett D.S."/>
            <person name="Nagy L.G."/>
        </authorList>
    </citation>
    <scope>NUCLEOTIDE SEQUENCE [LARGE SCALE GENOMIC DNA]</scope>
    <source>
        <strain evidence="3 4">SZMC22713</strain>
    </source>
</reference>
<dbReference type="PANTHER" id="PTHR21021:SF15">
    <property type="entry name" value="FREE METHIONINE-R-SULFOXIDE REDUCTASE"/>
    <property type="match status" value="1"/>
</dbReference>
<feature type="domain" description="GAF" evidence="2">
    <location>
        <begin position="94"/>
        <end position="187"/>
    </location>
</feature>
<dbReference type="AlphaFoldDB" id="A0A4Y7QEC5"/>
<dbReference type="InterPro" id="IPR051330">
    <property type="entry name" value="Phosphatase_reg/MetRdx"/>
</dbReference>
<dbReference type="InterPro" id="IPR003018">
    <property type="entry name" value="GAF"/>
</dbReference>
<dbReference type="Proteomes" id="UP000294933">
    <property type="component" value="Unassembled WGS sequence"/>
</dbReference>
<dbReference type="Gene3D" id="3.30.450.40">
    <property type="match status" value="1"/>
</dbReference>